<keyword evidence="1" id="KW-0732">Signal</keyword>
<gene>
    <name evidence="2" type="ORF">CRE_27674</name>
</gene>
<dbReference type="InParanoid" id="E3MKG4"/>
<keyword evidence="3" id="KW-1185">Reference proteome</keyword>
<evidence type="ECO:0000313" key="2">
    <source>
        <dbReference type="EMBL" id="EFP04138.1"/>
    </source>
</evidence>
<dbReference type="PANTHER" id="PTHR35017">
    <property type="entry name" value="PROTEIN CBG16223-RELATED"/>
    <property type="match status" value="1"/>
</dbReference>
<feature type="chain" id="PRO_5003177060" description="ShKT domain-containing protein" evidence="1">
    <location>
        <begin position="23"/>
        <end position="211"/>
    </location>
</feature>
<evidence type="ECO:0000313" key="3">
    <source>
        <dbReference type="Proteomes" id="UP000008281"/>
    </source>
</evidence>
<dbReference type="OrthoDB" id="5832114at2759"/>
<dbReference type="HOGENOM" id="CLU_110393_0_0_1"/>
<dbReference type="Proteomes" id="UP000008281">
    <property type="component" value="Unassembled WGS sequence"/>
</dbReference>
<dbReference type="EMBL" id="DS268452">
    <property type="protein sequence ID" value="EFP04138.1"/>
    <property type="molecule type" value="Genomic_DNA"/>
</dbReference>
<name>E3MKG4_CAERE</name>
<dbReference type="AlphaFoldDB" id="E3MKG4"/>
<dbReference type="FunCoup" id="E3MKG4">
    <property type="interactions" value="454"/>
</dbReference>
<protein>
    <recommendedName>
        <fullName evidence="4">ShKT domain-containing protein</fullName>
    </recommendedName>
</protein>
<dbReference type="OMA" id="NCFDRHG"/>
<accession>E3MKG4</accession>
<reference evidence="2" key="1">
    <citation type="submission" date="2007-07" db="EMBL/GenBank/DDBJ databases">
        <title>PCAP assembly of the Caenorhabditis remanei genome.</title>
        <authorList>
            <consortium name="The Caenorhabditis remanei Sequencing Consortium"/>
            <person name="Wilson R.K."/>
        </authorList>
    </citation>
    <scope>NUCLEOTIDE SEQUENCE [LARGE SCALE GENOMIC DNA]</scope>
    <source>
        <strain evidence="2">PB4641</strain>
    </source>
</reference>
<feature type="signal peptide" evidence="1">
    <location>
        <begin position="1"/>
        <end position="22"/>
    </location>
</feature>
<organism evidence="3">
    <name type="scientific">Caenorhabditis remanei</name>
    <name type="common">Caenorhabditis vulgaris</name>
    <dbReference type="NCBI Taxonomy" id="31234"/>
    <lineage>
        <taxon>Eukaryota</taxon>
        <taxon>Metazoa</taxon>
        <taxon>Ecdysozoa</taxon>
        <taxon>Nematoda</taxon>
        <taxon>Chromadorea</taxon>
        <taxon>Rhabditida</taxon>
        <taxon>Rhabditina</taxon>
        <taxon>Rhabditomorpha</taxon>
        <taxon>Rhabditoidea</taxon>
        <taxon>Rhabditidae</taxon>
        <taxon>Peloderinae</taxon>
        <taxon>Caenorhabditis</taxon>
    </lineage>
</organism>
<sequence>MAQQKLWVLAALLGKICQKSASNSISEISALVSTEMTMQMVAYKATRTPCCLDTLMPNVCKALYNRDHEKFTRQCRSNADFSFIQCCHSCHFNLDMFTSDSEFYIRKTLSVLNSHFSAIPVPTDLYQHDVEELLLRHHPQNCFDRHGTQFCEAFVTRTGMWGRKALTCQHSAFAFRVCRKTCGFCSSVNKTATVRYDSNLAKNPKSCERLF</sequence>
<dbReference type="eggNOG" id="ENOG502TH07">
    <property type="taxonomic scope" value="Eukaryota"/>
</dbReference>
<evidence type="ECO:0000256" key="1">
    <source>
        <dbReference type="SAM" id="SignalP"/>
    </source>
</evidence>
<proteinExistence type="predicted"/>
<evidence type="ECO:0008006" key="4">
    <source>
        <dbReference type="Google" id="ProtNLM"/>
    </source>
</evidence>
<dbReference type="PANTHER" id="PTHR35017:SF7">
    <property type="entry name" value="SHKT DOMAIN-CONTAINING PROTEIN"/>
    <property type="match status" value="1"/>
</dbReference>